<dbReference type="PANTHER" id="PTHR46401">
    <property type="entry name" value="GLYCOSYLTRANSFERASE WBBK-RELATED"/>
    <property type="match status" value="1"/>
</dbReference>
<reference evidence="2" key="1">
    <citation type="journal article" date="2015" name="Nature">
        <title>Complex archaea that bridge the gap between prokaryotes and eukaryotes.</title>
        <authorList>
            <person name="Spang A."/>
            <person name="Saw J.H."/>
            <person name="Jorgensen S.L."/>
            <person name="Zaremba-Niedzwiedzka K."/>
            <person name="Martijn J."/>
            <person name="Lind A.E."/>
            <person name="van Eijk R."/>
            <person name="Schleper C."/>
            <person name="Guy L."/>
            <person name="Ettema T.J."/>
        </authorList>
    </citation>
    <scope>NUCLEOTIDE SEQUENCE</scope>
</reference>
<evidence type="ECO:0000313" key="2">
    <source>
        <dbReference type="EMBL" id="KKL91744.1"/>
    </source>
</evidence>
<protein>
    <recommendedName>
        <fullName evidence="1">Glycosyl transferase family 1 domain-containing protein</fullName>
    </recommendedName>
</protein>
<dbReference type="PANTHER" id="PTHR46401:SF8">
    <property type="entry name" value="BLL6006 PROTEIN"/>
    <property type="match status" value="1"/>
</dbReference>
<gene>
    <name evidence="2" type="ORF">LCGC14_1891600</name>
</gene>
<dbReference type="EMBL" id="LAZR01019653">
    <property type="protein sequence ID" value="KKL91744.1"/>
    <property type="molecule type" value="Genomic_DNA"/>
</dbReference>
<dbReference type="Gene3D" id="3.40.50.2000">
    <property type="entry name" value="Glycogen Phosphorylase B"/>
    <property type="match status" value="1"/>
</dbReference>
<dbReference type="InterPro" id="IPR001296">
    <property type="entry name" value="Glyco_trans_1"/>
</dbReference>
<dbReference type="GO" id="GO:0016757">
    <property type="term" value="F:glycosyltransferase activity"/>
    <property type="evidence" value="ECO:0007669"/>
    <property type="project" value="InterPro"/>
</dbReference>
<accession>A0A0F9FZD6</accession>
<evidence type="ECO:0000259" key="1">
    <source>
        <dbReference type="Pfam" id="PF00534"/>
    </source>
</evidence>
<comment type="caution">
    <text evidence="2">The sequence shown here is derived from an EMBL/GenBank/DDBJ whole genome shotgun (WGS) entry which is preliminary data.</text>
</comment>
<dbReference type="Pfam" id="PF00534">
    <property type="entry name" value="Glycos_transf_1"/>
    <property type="match status" value="1"/>
</dbReference>
<sequence>MKISIYGSYYFPYIIELLKKEGHIVLLNEFADDIDVCILESRFCMYEIYRKLRSIRKYHIKLINSILDIPPWLIDKNHELNTYLKYIKQTLYNKIHKNPSFYHYTEKYRVDLLKNKYYNLFASLFQSYFNQIQRNRVYFLKNYRRFLKYSDLNLSLSKYTQYLVEKFLKLKTTVCYPCVNSDYLLSLPKKEIIYDAINISRIDSYKRQKIFVEAAKKLNLNIIVLGRQVNKNIKLECPHYFFEDQKKVFDILNQSKLYVDSSEFEGFGMSPIEAAFLDKITIASNTYVHREVLGDYPLFFKLNNVDDLVSKMQTALEGNFKLNLASIKKKYSKEALKNRLLRLIEGLI</sequence>
<organism evidence="2">
    <name type="scientific">marine sediment metagenome</name>
    <dbReference type="NCBI Taxonomy" id="412755"/>
    <lineage>
        <taxon>unclassified sequences</taxon>
        <taxon>metagenomes</taxon>
        <taxon>ecological metagenomes</taxon>
    </lineage>
</organism>
<dbReference type="SUPFAM" id="SSF53756">
    <property type="entry name" value="UDP-Glycosyltransferase/glycogen phosphorylase"/>
    <property type="match status" value="1"/>
</dbReference>
<feature type="domain" description="Glycosyl transferase family 1" evidence="1">
    <location>
        <begin position="196"/>
        <end position="324"/>
    </location>
</feature>
<proteinExistence type="predicted"/>
<dbReference type="AlphaFoldDB" id="A0A0F9FZD6"/>
<name>A0A0F9FZD6_9ZZZZ</name>